<gene>
    <name evidence="2" type="ORF">C1H46_030451</name>
</gene>
<comment type="caution">
    <text evidence="2">The sequence shown here is derived from an EMBL/GenBank/DDBJ whole genome shotgun (WGS) entry which is preliminary data.</text>
</comment>
<dbReference type="AlphaFoldDB" id="A0A540LC10"/>
<accession>A0A540LC10</accession>
<feature type="compositionally biased region" description="Polar residues" evidence="1">
    <location>
        <begin position="48"/>
        <end position="68"/>
    </location>
</feature>
<sequence>MPSLGARHIAPPARGRPPKPVAPSHAEEKQQANQKKPRVPEMEKHLVNQPSTEEVNSLNSEVQRSNRS</sequence>
<dbReference type="STRING" id="106549.A0A540LC10"/>
<reference evidence="2 3" key="1">
    <citation type="journal article" date="2019" name="G3 (Bethesda)">
        <title>Sequencing of a Wild Apple (Malus baccata) Genome Unravels the Differences Between Cultivated and Wild Apple Species Regarding Disease Resistance and Cold Tolerance.</title>
        <authorList>
            <person name="Chen X."/>
        </authorList>
    </citation>
    <scope>NUCLEOTIDE SEQUENCE [LARGE SCALE GENOMIC DNA]</scope>
    <source>
        <strain evidence="3">cv. Shandingzi</strain>
        <tissue evidence="2">Leaves</tissue>
    </source>
</reference>
<keyword evidence="3" id="KW-1185">Reference proteome</keyword>
<evidence type="ECO:0000313" key="3">
    <source>
        <dbReference type="Proteomes" id="UP000315295"/>
    </source>
</evidence>
<protein>
    <submittedName>
        <fullName evidence="2">Uncharacterized protein</fullName>
    </submittedName>
</protein>
<name>A0A540LC10_MALBA</name>
<evidence type="ECO:0000313" key="2">
    <source>
        <dbReference type="EMBL" id="TQD84001.1"/>
    </source>
</evidence>
<dbReference type="EMBL" id="VIEB01000656">
    <property type="protein sequence ID" value="TQD84001.1"/>
    <property type="molecule type" value="Genomic_DNA"/>
</dbReference>
<proteinExistence type="predicted"/>
<dbReference type="Proteomes" id="UP000315295">
    <property type="component" value="Unassembled WGS sequence"/>
</dbReference>
<feature type="region of interest" description="Disordered" evidence="1">
    <location>
        <begin position="1"/>
        <end position="68"/>
    </location>
</feature>
<organism evidence="2 3">
    <name type="scientific">Malus baccata</name>
    <name type="common">Siberian crab apple</name>
    <name type="synonym">Pyrus baccata</name>
    <dbReference type="NCBI Taxonomy" id="106549"/>
    <lineage>
        <taxon>Eukaryota</taxon>
        <taxon>Viridiplantae</taxon>
        <taxon>Streptophyta</taxon>
        <taxon>Embryophyta</taxon>
        <taxon>Tracheophyta</taxon>
        <taxon>Spermatophyta</taxon>
        <taxon>Magnoliopsida</taxon>
        <taxon>eudicotyledons</taxon>
        <taxon>Gunneridae</taxon>
        <taxon>Pentapetalae</taxon>
        <taxon>rosids</taxon>
        <taxon>fabids</taxon>
        <taxon>Rosales</taxon>
        <taxon>Rosaceae</taxon>
        <taxon>Amygdaloideae</taxon>
        <taxon>Maleae</taxon>
        <taxon>Malus</taxon>
    </lineage>
</organism>
<evidence type="ECO:0000256" key="1">
    <source>
        <dbReference type="SAM" id="MobiDB-lite"/>
    </source>
</evidence>